<keyword evidence="3" id="KW-1185">Reference proteome</keyword>
<dbReference type="Gene3D" id="1.20.1280.50">
    <property type="match status" value="1"/>
</dbReference>
<reference evidence="2" key="2">
    <citation type="submission" date="2022-01" db="EMBL/GenBank/DDBJ databases">
        <authorList>
            <person name="Yamashiro T."/>
            <person name="Shiraishi A."/>
            <person name="Satake H."/>
            <person name="Nakayama K."/>
        </authorList>
    </citation>
    <scope>NUCLEOTIDE SEQUENCE</scope>
</reference>
<comment type="caution">
    <text evidence="2">The sequence shown here is derived from an EMBL/GenBank/DDBJ whole genome shotgun (WGS) entry which is preliminary data.</text>
</comment>
<name>A0ABQ4YGF2_9ASTR</name>
<evidence type="ECO:0000259" key="1">
    <source>
        <dbReference type="Pfam" id="PF18511"/>
    </source>
</evidence>
<sequence>MSPGKIIHHGIYSLTETLRAPPKSHGKVARERIPGELSPTTYPERHVARDEFTQRQVARERREMSLGIVEDQMCSMDTVFNCVIPYIQNGEDRNSVSLVCHKWNEIDGFTRKHVIMHMRYAPTLSRLFKRFLFLVSLTLKGIKNTKTSIDLPQWIREIAIKFTHLKSLRIRQLVIRDSDLELLAKNQDTRERPLNHVDNIEKQSR</sequence>
<evidence type="ECO:0000313" key="3">
    <source>
        <dbReference type="Proteomes" id="UP001151760"/>
    </source>
</evidence>
<dbReference type="Gene3D" id="3.80.10.10">
    <property type="entry name" value="Ribonuclease Inhibitor"/>
    <property type="match status" value="1"/>
</dbReference>
<reference evidence="2" key="1">
    <citation type="journal article" date="2022" name="Int. J. Mol. Sci.">
        <title>Draft Genome of Tanacetum Coccineum: Genomic Comparison of Closely Related Tanacetum-Family Plants.</title>
        <authorList>
            <person name="Yamashiro T."/>
            <person name="Shiraishi A."/>
            <person name="Nakayama K."/>
            <person name="Satake H."/>
        </authorList>
    </citation>
    <scope>NUCLEOTIDE SEQUENCE</scope>
</reference>
<evidence type="ECO:0000313" key="2">
    <source>
        <dbReference type="EMBL" id="GJS75927.1"/>
    </source>
</evidence>
<proteinExistence type="predicted"/>
<gene>
    <name evidence="2" type="ORF">Tco_0725808</name>
</gene>
<protein>
    <submittedName>
        <fullName evidence="2">Ribonuclease H-like domain, reverse transcriptase, RNA-dependent DNA polymerase</fullName>
    </submittedName>
</protein>
<organism evidence="2 3">
    <name type="scientific">Tanacetum coccineum</name>
    <dbReference type="NCBI Taxonomy" id="301880"/>
    <lineage>
        <taxon>Eukaryota</taxon>
        <taxon>Viridiplantae</taxon>
        <taxon>Streptophyta</taxon>
        <taxon>Embryophyta</taxon>
        <taxon>Tracheophyta</taxon>
        <taxon>Spermatophyta</taxon>
        <taxon>Magnoliopsida</taxon>
        <taxon>eudicotyledons</taxon>
        <taxon>Gunneridae</taxon>
        <taxon>Pentapetalae</taxon>
        <taxon>asterids</taxon>
        <taxon>campanulids</taxon>
        <taxon>Asterales</taxon>
        <taxon>Asteraceae</taxon>
        <taxon>Asteroideae</taxon>
        <taxon>Anthemideae</taxon>
        <taxon>Anthemidinae</taxon>
        <taxon>Tanacetum</taxon>
    </lineage>
</organism>
<dbReference type="InterPro" id="IPR041567">
    <property type="entry name" value="COI1_F-box"/>
</dbReference>
<accession>A0ABQ4YGF2</accession>
<dbReference type="EMBL" id="BQNB010010338">
    <property type="protein sequence ID" value="GJS75927.1"/>
    <property type="molecule type" value="Genomic_DNA"/>
</dbReference>
<dbReference type="Proteomes" id="UP001151760">
    <property type="component" value="Unassembled WGS sequence"/>
</dbReference>
<dbReference type="Pfam" id="PF18511">
    <property type="entry name" value="F-box_5"/>
    <property type="match status" value="1"/>
</dbReference>
<dbReference type="InterPro" id="IPR032675">
    <property type="entry name" value="LRR_dom_sf"/>
</dbReference>
<feature type="domain" description="COI1 F-box" evidence="1">
    <location>
        <begin position="76"/>
        <end position="113"/>
    </location>
</feature>